<gene>
    <name evidence="6" type="ORF">PAECIP111892_01334</name>
</gene>
<organism evidence="6 7">
    <name type="scientific">Paenibacillus auburnensis</name>
    <dbReference type="NCBI Taxonomy" id="2905649"/>
    <lineage>
        <taxon>Bacteria</taxon>
        <taxon>Bacillati</taxon>
        <taxon>Bacillota</taxon>
        <taxon>Bacilli</taxon>
        <taxon>Bacillales</taxon>
        <taxon>Paenibacillaceae</taxon>
        <taxon>Paenibacillus</taxon>
    </lineage>
</organism>
<dbReference type="Proteomes" id="UP000838324">
    <property type="component" value="Unassembled WGS sequence"/>
</dbReference>
<dbReference type="Gene3D" id="2.160.20.10">
    <property type="entry name" value="Single-stranded right-handed beta-helix, Pectin lyase-like"/>
    <property type="match status" value="1"/>
</dbReference>
<dbReference type="InterPro" id="IPR012334">
    <property type="entry name" value="Pectin_lyas_fold"/>
</dbReference>
<protein>
    <recommendedName>
        <fullName evidence="5">Rhamnogalacturonase A/B/Epimerase-like pectate lyase domain-containing protein</fullName>
    </recommendedName>
</protein>
<comment type="similarity">
    <text evidence="1 4">Belongs to the glycosyl hydrolase 28 family.</text>
</comment>
<accession>A0ABN8G1U8</accession>
<dbReference type="SMART" id="SM00710">
    <property type="entry name" value="PbH1"/>
    <property type="match status" value="5"/>
</dbReference>
<dbReference type="Pfam" id="PF12708">
    <property type="entry name" value="Pect-lyase_RHGA_epim"/>
    <property type="match status" value="1"/>
</dbReference>
<keyword evidence="3 4" id="KW-0326">Glycosidase</keyword>
<evidence type="ECO:0000256" key="2">
    <source>
        <dbReference type="ARBA" id="ARBA00022801"/>
    </source>
</evidence>
<evidence type="ECO:0000259" key="5">
    <source>
        <dbReference type="Pfam" id="PF12708"/>
    </source>
</evidence>
<dbReference type="PANTHER" id="PTHR31339">
    <property type="entry name" value="PECTIN LYASE-RELATED"/>
    <property type="match status" value="1"/>
</dbReference>
<keyword evidence="2 4" id="KW-0378">Hydrolase</keyword>
<evidence type="ECO:0000256" key="1">
    <source>
        <dbReference type="ARBA" id="ARBA00008834"/>
    </source>
</evidence>
<keyword evidence="7" id="KW-1185">Reference proteome</keyword>
<dbReference type="InterPro" id="IPR024535">
    <property type="entry name" value="RHGA/B-epi-like_pectate_lyase"/>
</dbReference>
<dbReference type="InterPro" id="IPR006626">
    <property type="entry name" value="PbH1"/>
</dbReference>
<feature type="domain" description="Rhamnogalacturonase A/B/Epimerase-like pectate lyase" evidence="5">
    <location>
        <begin position="5"/>
        <end position="59"/>
    </location>
</feature>
<dbReference type="Pfam" id="PF00295">
    <property type="entry name" value="Glyco_hydro_28"/>
    <property type="match status" value="1"/>
</dbReference>
<dbReference type="EMBL" id="CAKMMG010000001">
    <property type="protein sequence ID" value="CAH1193856.1"/>
    <property type="molecule type" value="Genomic_DNA"/>
</dbReference>
<dbReference type="PANTHER" id="PTHR31339:SF9">
    <property type="entry name" value="PLASMIN AND FIBRONECTIN-BINDING PROTEIN A"/>
    <property type="match status" value="1"/>
</dbReference>
<dbReference type="InterPro" id="IPR011050">
    <property type="entry name" value="Pectin_lyase_fold/virulence"/>
</dbReference>
<evidence type="ECO:0000313" key="6">
    <source>
        <dbReference type="EMBL" id="CAH1193856.1"/>
    </source>
</evidence>
<evidence type="ECO:0000256" key="4">
    <source>
        <dbReference type="RuleBase" id="RU361169"/>
    </source>
</evidence>
<dbReference type="PROSITE" id="PS00502">
    <property type="entry name" value="POLYGALACTURONASE"/>
    <property type="match status" value="1"/>
</dbReference>
<dbReference type="RefSeq" id="WP_236331146.1">
    <property type="nucleotide sequence ID" value="NZ_CAKMMG010000001.1"/>
</dbReference>
<evidence type="ECO:0000313" key="7">
    <source>
        <dbReference type="Proteomes" id="UP000838324"/>
    </source>
</evidence>
<proteinExistence type="inferred from homology"/>
<evidence type="ECO:0000256" key="3">
    <source>
        <dbReference type="ARBA" id="ARBA00023295"/>
    </source>
</evidence>
<sequence length="452" mass="49871">MQQVYNIVDFGAQRDSGIPATSAIREAITAASLAGGGTVYIPAGRYLSGAILLESNIELNLSPGAILSFSTDPADYPVVESRWEGVRQQVYASCIYGRDLVNISITGSGTLEGNGGPWWDVFRNRRQELEYPRPKLISFDRCSRVTIQDVSLQNSPSWTVNPIECSNITVDNVSILNPADSPNTDGINPESCSGVRISNCSIDVGDDCIAIKAGTEDTAERIPCENITITNCTMAHGHGGVVLGSEMSGDIRNVVISNCIFKETDRGIRMKSRRGRGGIIEDIRISNIVMDQVLCPFTMNLYYFCGPRGKEKYVWDKNPYPVTEETPCFRRIHFANITARNVHASAGFLYGLAEQYVSEITFSNVDISMAENAVPGHPDMMTGMESMKNRGFYLGNVRDVRFQQVTVENHEGPAFYIENGDEVELIHCQSRNTRKPEHLVERVTLSSADLNV</sequence>
<reference evidence="6" key="1">
    <citation type="submission" date="2022-01" db="EMBL/GenBank/DDBJ databases">
        <authorList>
            <person name="Criscuolo A."/>
        </authorList>
    </citation>
    <scope>NUCLEOTIDE SEQUENCE</scope>
    <source>
        <strain evidence="6">CIP111892</strain>
    </source>
</reference>
<comment type="caution">
    <text evidence="6">The sequence shown here is derived from an EMBL/GenBank/DDBJ whole genome shotgun (WGS) entry which is preliminary data.</text>
</comment>
<dbReference type="SUPFAM" id="SSF51126">
    <property type="entry name" value="Pectin lyase-like"/>
    <property type="match status" value="1"/>
</dbReference>
<dbReference type="InterPro" id="IPR051801">
    <property type="entry name" value="GH28_Enzymes"/>
</dbReference>
<dbReference type="InterPro" id="IPR000743">
    <property type="entry name" value="Glyco_hydro_28"/>
</dbReference>
<name>A0ABN8G1U8_9BACL</name>